<dbReference type="InterPro" id="IPR036097">
    <property type="entry name" value="HisK_dim/P_sf"/>
</dbReference>
<dbReference type="CDD" id="cd00082">
    <property type="entry name" value="HisKA"/>
    <property type="match status" value="1"/>
</dbReference>
<evidence type="ECO:0000256" key="2">
    <source>
        <dbReference type="SAM" id="Coils"/>
    </source>
</evidence>
<reference evidence="5" key="1">
    <citation type="submission" date="2016-10" db="EMBL/GenBank/DDBJ databases">
        <authorList>
            <person name="de Groot N.N."/>
        </authorList>
    </citation>
    <scope>NUCLEOTIDE SEQUENCE</scope>
</reference>
<organism evidence="5">
    <name type="scientific">hydrothermal vent metagenome</name>
    <dbReference type="NCBI Taxonomy" id="652676"/>
    <lineage>
        <taxon>unclassified sequences</taxon>
        <taxon>metagenomes</taxon>
        <taxon>ecological metagenomes</taxon>
    </lineage>
</organism>
<dbReference type="SUPFAM" id="SSF52172">
    <property type="entry name" value="CheY-like"/>
    <property type="match status" value="2"/>
</dbReference>
<evidence type="ECO:0000259" key="3">
    <source>
        <dbReference type="PROSITE" id="PS50109"/>
    </source>
</evidence>
<protein>
    <submittedName>
        <fullName evidence="5">PUTATIVE TWO-COMPONENT SENSOR</fullName>
    </submittedName>
</protein>
<dbReference type="SMART" id="SM00448">
    <property type="entry name" value="REC"/>
    <property type="match status" value="2"/>
</dbReference>
<proteinExistence type="predicted"/>
<evidence type="ECO:0000259" key="4">
    <source>
        <dbReference type="PROSITE" id="PS50110"/>
    </source>
</evidence>
<dbReference type="PROSITE" id="PS50109">
    <property type="entry name" value="HIS_KIN"/>
    <property type="match status" value="1"/>
</dbReference>
<evidence type="ECO:0000313" key="5">
    <source>
        <dbReference type="EMBL" id="SFV51532.1"/>
    </source>
</evidence>
<dbReference type="SMART" id="SM00388">
    <property type="entry name" value="HisKA"/>
    <property type="match status" value="1"/>
</dbReference>
<dbReference type="Gene3D" id="1.10.287.130">
    <property type="match status" value="1"/>
</dbReference>
<dbReference type="InterPro" id="IPR004358">
    <property type="entry name" value="Sig_transdc_His_kin-like_C"/>
</dbReference>
<dbReference type="PANTHER" id="PTHR44591:SF3">
    <property type="entry name" value="RESPONSE REGULATORY DOMAIN-CONTAINING PROTEIN"/>
    <property type="match status" value="1"/>
</dbReference>
<dbReference type="InterPro" id="IPR001789">
    <property type="entry name" value="Sig_transdc_resp-reg_receiver"/>
</dbReference>
<dbReference type="AlphaFoldDB" id="A0A1W1BDE6"/>
<dbReference type="Gene3D" id="3.30.565.10">
    <property type="entry name" value="Histidine kinase-like ATPase, C-terminal domain"/>
    <property type="match status" value="1"/>
</dbReference>
<sequence>MIDSILVVEDSKTFNKIITNKLQDFSQDIDQVYTLHTALESLKEKKYDLIILDLHLPDGEGLELIYEIKSLTETKIIVLTSLQDESLREELFRCGILDYIIKDSNINYSITEVMKLIEHITAEEQDKILIIDDSKFICKQVTNILEPRNYTVEAVYNAKDGLTKSLQNDYHLIILDMELPDMHGLEVLQILRKKKKHQSTPIMVFSGTTDAKIIRNFLKNGANDYLKKPFIYEEFILKVDLWIDYHKKEERLKKTTKELENLNKNLEKTIEEKIEEIRKKDEIVALKSRQAQMGEVISMIAHQWRQPLHSLSMALILLEMQLSQNSSDAIKGTLEKMHNYIQHMSQTIDDFRDFFKPEKEKKITNFDIIFTKAYKLIEATFEKTDIQLNVTRESPENFKSYENELVQVVINILNNATDALQERKIANPTIKVKIGSNFITIEDNAGGIADEIITKIFEPYSSTKSKNGTGLGLYMSQIIVQKHCNGKLEVKNSQNGAKFTISLPTNKEEK</sequence>
<dbReference type="GO" id="GO:0000155">
    <property type="term" value="F:phosphorelay sensor kinase activity"/>
    <property type="evidence" value="ECO:0007669"/>
    <property type="project" value="InterPro"/>
</dbReference>
<dbReference type="InterPro" id="IPR005467">
    <property type="entry name" value="His_kinase_dom"/>
</dbReference>
<feature type="domain" description="Histidine kinase" evidence="3">
    <location>
        <begin position="299"/>
        <end position="507"/>
    </location>
</feature>
<dbReference type="Pfam" id="PF00072">
    <property type="entry name" value="Response_reg"/>
    <property type="match status" value="2"/>
</dbReference>
<dbReference type="SUPFAM" id="SSF55874">
    <property type="entry name" value="ATPase domain of HSP90 chaperone/DNA topoisomerase II/histidine kinase"/>
    <property type="match status" value="1"/>
</dbReference>
<feature type="domain" description="Response regulatory" evidence="4">
    <location>
        <begin position="4"/>
        <end position="117"/>
    </location>
</feature>
<dbReference type="CDD" id="cd00156">
    <property type="entry name" value="REC"/>
    <property type="match status" value="1"/>
</dbReference>
<keyword evidence="1" id="KW-0597">Phosphoprotein</keyword>
<dbReference type="PANTHER" id="PTHR44591">
    <property type="entry name" value="STRESS RESPONSE REGULATOR PROTEIN 1"/>
    <property type="match status" value="1"/>
</dbReference>
<accession>A0A1W1BDE6</accession>
<dbReference type="SUPFAM" id="SSF47384">
    <property type="entry name" value="Homodimeric domain of signal transducing histidine kinase"/>
    <property type="match status" value="1"/>
</dbReference>
<dbReference type="Gene3D" id="3.40.50.2300">
    <property type="match status" value="2"/>
</dbReference>
<feature type="domain" description="Response regulatory" evidence="4">
    <location>
        <begin position="127"/>
        <end position="243"/>
    </location>
</feature>
<dbReference type="SMART" id="SM00387">
    <property type="entry name" value="HATPase_c"/>
    <property type="match status" value="1"/>
</dbReference>
<dbReference type="Pfam" id="PF00512">
    <property type="entry name" value="HisKA"/>
    <property type="match status" value="1"/>
</dbReference>
<dbReference type="Pfam" id="PF02518">
    <property type="entry name" value="HATPase_c"/>
    <property type="match status" value="1"/>
</dbReference>
<keyword evidence="2" id="KW-0175">Coiled coil</keyword>
<dbReference type="InterPro" id="IPR003661">
    <property type="entry name" value="HisK_dim/P_dom"/>
</dbReference>
<dbReference type="InterPro" id="IPR050595">
    <property type="entry name" value="Bact_response_regulator"/>
</dbReference>
<dbReference type="InterPro" id="IPR036890">
    <property type="entry name" value="HATPase_C_sf"/>
</dbReference>
<dbReference type="PROSITE" id="PS50110">
    <property type="entry name" value="RESPONSE_REGULATORY"/>
    <property type="match status" value="2"/>
</dbReference>
<dbReference type="InterPro" id="IPR003594">
    <property type="entry name" value="HATPase_dom"/>
</dbReference>
<feature type="coiled-coil region" evidence="2">
    <location>
        <begin position="245"/>
        <end position="283"/>
    </location>
</feature>
<gene>
    <name evidence="5" type="ORF">MNB_SM-5-1439</name>
</gene>
<dbReference type="InterPro" id="IPR011006">
    <property type="entry name" value="CheY-like_superfamily"/>
</dbReference>
<evidence type="ECO:0000256" key="1">
    <source>
        <dbReference type="ARBA" id="ARBA00022553"/>
    </source>
</evidence>
<dbReference type="EMBL" id="FPHH01000012">
    <property type="protein sequence ID" value="SFV51532.1"/>
    <property type="molecule type" value="Genomic_DNA"/>
</dbReference>
<name>A0A1W1BDE6_9ZZZZ</name>
<dbReference type="PRINTS" id="PR00344">
    <property type="entry name" value="BCTRLSENSOR"/>
</dbReference>